<keyword evidence="1" id="KW-0175">Coiled coil</keyword>
<dbReference type="InterPro" id="IPR009896">
    <property type="entry name" value="Cytadhesin_P30/P32"/>
</dbReference>
<dbReference type="GO" id="GO:0016020">
    <property type="term" value="C:membrane"/>
    <property type="evidence" value="ECO:0007669"/>
    <property type="project" value="InterPro"/>
</dbReference>
<proteinExistence type="predicted"/>
<evidence type="ECO:0000313" key="3">
    <source>
        <dbReference type="EMBL" id="AAD40198.1"/>
    </source>
</evidence>
<accession>Q9XDC1</accession>
<dbReference type="EMBL" id="AF090171">
    <property type="protein sequence ID" value="AAD40198.1"/>
    <property type="molecule type" value="Genomic_DNA"/>
</dbReference>
<evidence type="ECO:0000256" key="2">
    <source>
        <dbReference type="SAM" id="Phobius"/>
    </source>
</evidence>
<feature type="transmembrane region" description="Helical" evidence="2">
    <location>
        <begin position="12"/>
        <end position="33"/>
    </location>
</feature>
<dbReference type="GO" id="GO:0044650">
    <property type="term" value="P:adhesion of symbiont to host cell"/>
    <property type="evidence" value="ECO:0007669"/>
    <property type="project" value="InterPro"/>
</dbReference>
<protein>
    <submittedName>
        <fullName evidence="3">Mutant adhesin-related protein P30</fullName>
    </submittedName>
</protein>
<keyword evidence="2" id="KW-1133">Transmembrane helix</keyword>
<feature type="coiled-coil region" evidence="1">
    <location>
        <begin position="100"/>
        <end position="137"/>
    </location>
</feature>
<keyword evidence="2" id="KW-0472">Membrane</keyword>
<dbReference type="AlphaFoldDB" id="Q9XDC1"/>
<sequence>MKLPPRRKLKLFLLAWMLVLFSALIVLATLILVQHNNTELTEVKSELSPLNVVLHAEEDTVQIQGKPITEQAWFIPTVAGCFGFSALAIILGLAIGLPIVKRKEKRLLEEKERQEQLAEQLQRISAQQEEQQALEQQAAAEAHAEAEVEPAHNQYQYHLNPKSKLTSVPVLVSHLNPVWRLVQVCRHTPVWLQDLVSHLNPVWRLVQVCRHTPVWLQDLVSHLNPVWRLVQACRHTPVWLQDLVSHLNPVWRLVPECNHHVLACHPNPVFHQNAN</sequence>
<dbReference type="Pfam" id="PF07271">
    <property type="entry name" value="Cytadhesin_P30"/>
    <property type="match status" value="1"/>
</dbReference>
<keyword evidence="2" id="KW-0812">Transmembrane</keyword>
<evidence type="ECO:0000256" key="1">
    <source>
        <dbReference type="SAM" id="Coils"/>
    </source>
</evidence>
<reference evidence="3" key="1">
    <citation type="journal article" date="1999" name="J. Bacteriol.">
        <title>Mycoplasma pneumoniae protein P30 is required for cytadherence and associated with proper cell development.</title>
        <authorList>
            <person name="Romero-Arroyo C.E."/>
            <person name="Jordan J."/>
            <person name="Peacock S.J."/>
            <person name="Willby M.J."/>
            <person name="Farmer M.A."/>
            <person name="Krause D.C."/>
        </authorList>
    </citation>
    <scope>NUCLEOTIDE SEQUENCE</scope>
</reference>
<feature type="transmembrane region" description="Helical" evidence="2">
    <location>
        <begin position="73"/>
        <end position="100"/>
    </location>
</feature>
<name>Q9XDC1_MYCPM</name>
<organism evidence="3">
    <name type="scientific">Mycoplasmoides pneumoniae</name>
    <name type="common">Mycoplasma pneumoniae</name>
    <dbReference type="NCBI Taxonomy" id="2104"/>
    <lineage>
        <taxon>Bacteria</taxon>
        <taxon>Bacillati</taxon>
        <taxon>Mycoplasmatota</taxon>
        <taxon>Mycoplasmoidales</taxon>
        <taxon>Mycoplasmoidaceae</taxon>
        <taxon>Mycoplasmoides</taxon>
    </lineage>
</organism>